<evidence type="ECO:0000256" key="5">
    <source>
        <dbReference type="ARBA" id="ARBA00022989"/>
    </source>
</evidence>
<comment type="similarity">
    <text evidence="7">Belongs to the binding-protein-dependent transport system permease family.</text>
</comment>
<dbReference type="PROSITE" id="PS50928">
    <property type="entry name" value="ABC_TM1"/>
    <property type="match status" value="1"/>
</dbReference>
<feature type="transmembrane region" description="Helical" evidence="7">
    <location>
        <begin position="683"/>
        <end position="709"/>
    </location>
</feature>
<dbReference type="InterPro" id="IPR051393">
    <property type="entry name" value="ABC_transporter_permease"/>
</dbReference>
<dbReference type="PANTHER" id="PTHR30193">
    <property type="entry name" value="ABC TRANSPORTER PERMEASE PROTEIN"/>
    <property type="match status" value="1"/>
</dbReference>
<organism evidence="10 11">
    <name type="scientific">Mucisphaera calidilacus</name>
    <dbReference type="NCBI Taxonomy" id="2527982"/>
    <lineage>
        <taxon>Bacteria</taxon>
        <taxon>Pseudomonadati</taxon>
        <taxon>Planctomycetota</taxon>
        <taxon>Phycisphaerae</taxon>
        <taxon>Phycisphaerales</taxon>
        <taxon>Phycisphaeraceae</taxon>
        <taxon>Mucisphaera</taxon>
    </lineage>
</organism>
<evidence type="ECO:0000313" key="11">
    <source>
        <dbReference type="Proteomes" id="UP000320386"/>
    </source>
</evidence>
<evidence type="ECO:0000256" key="6">
    <source>
        <dbReference type="ARBA" id="ARBA00023136"/>
    </source>
</evidence>
<accession>A0A518BV63</accession>
<sequence precursor="true">MLKPILTYLYVVALVLVVCLPAAAENQEKVRVEAMLFDAGLGTSFFQQAAERFEAQNPGIEIDLMGDPRIVDKVRVRILEGSFPEISDAPVNYGTLIRHGKIFPLDDALDRARGSDGATWRDSFLPGSFDRYRYNGQTFGVPLWYSVYGVWYNKKLFREKGWPVPETWPELFELCERIEREGEGVAPMAFQGQYPQYLHQLINTTLYHLGGPDYLESVQQLEAGAYDHPHMVEMLRLIRRLARDHFQPGAIGMSHTQAQLEFFRGRTAMVTCGTWLLNEMSDQIPEGFEVGFFKYPMIGGPNDDPGAVCGGTGYYFVFAESENPEAATAFMRFLTSPEEAAIIAAAKRQPVAIRGVNERALPANLGDLTRVLESVERIFPAVPDDAYPAMNQAWQNVRTALLEDDAFDPVAASRELEAAAQKIKAESLDADHVTVRHRIKPLLFLGLIGAGVLYVLVTTVLQVRRAYADRHKAESGGMRIRASAVITFLLPAVLLYTAFLVIPSLSSFGWSVQRWDGLTEMEPVGILHFYRLLYEDDGFWIALGNNLFIMFVVPMFVIPLALFLATCMARGVWGSTVFRIVFFFPNLLGIAAILLWQQMYNPAGGPINAALVAMGFEQFESFAWLSQQNLYWALVPMTVWAACGFNMILYLAAMQSIPESLYEAAEIDGASAWHQFWTITIPLIWEALSVSIVFLVIAGMKAFEVIWLLTNQSPNTSTHVIGTKMVWSMFSEFRVGQAAAIAVLLFVMVFFGTAATLRLMRREAVEL</sequence>
<gene>
    <name evidence="10" type="primary">msmE</name>
    <name evidence="10" type="ORF">Pan265_07090</name>
</gene>
<dbReference type="Gene3D" id="1.10.3720.10">
    <property type="entry name" value="MetI-like"/>
    <property type="match status" value="1"/>
</dbReference>
<dbReference type="OrthoDB" id="9761387at2"/>
<dbReference type="PANTHER" id="PTHR30193:SF37">
    <property type="entry name" value="INNER MEMBRANE ABC TRANSPORTER PERMEASE PROTEIN YCJO"/>
    <property type="match status" value="1"/>
</dbReference>
<evidence type="ECO:0000256" key="3">
    <source>
        <dbReference type="ARBA" id="ARBA00022475"/>
    </source>
</evidence>
<dbReference type="RefSeq" id="WP_145445007.1">
    <property type="nucleotide sequence ID" value="NZ_CP036280.1"/>
</dbReference>
<dbReference type="AlphaFoldDB" id="A0A518BV63"/>
<dbReference type="InterPro" id="IPR006059">
    <property type="entry name" value="SBP"/>
</dbReference>
<keyword evidence="8" id="KW-0732">Signal</keyword>
<dbReference type="SUPFAM" id="SSF53850">
    <property type="entry name" value="Periplasmic binding protein-like II"/>
    <property type="match status" value="1"/>
</dbReference>
<feature type="chain" id="PRO_5021757327" evidence="8">
    <location>
        <begin position="25"/>
        <end position="767"/>
    </location>
</feature>
<evidence type="ECO:0000256" key="1">
    <source>
        <dbReference type="ARBA" id="ARBA00004651"/>
    </source>
</evidence>
<keyword evidence="11" id="KW-1185">Reference proteome</keyword>
<dbReference type="KEGG" id="mcad:Pan265_07090"/>
<keyword evidence="3" id="KW-1003">Cell membrane</keyword>
<dbReference type="CDD" id="cd06261">
    <property type="entry name" value="TM_PBP2"/>
    <property type="match status" value="1"/>
</dbReference>
<dbReference type="EMBL" id="CP036280">
    <property type="protein sequence ID" value="QDU70868.1"/>
    <property type="molecule type" value="Genomic_DNA"/>
</dbReference>
<evidence type="ECO:0000256" key="7">
    <source>
        <dbReference type="RuleBase" id="RU363032"/>
    </source>
</evidence>
<feature type="transmembrane region" description="Helical" evidence="7">
    <location>
        <begin position="482"/>
        <end position="502"/>
    </location>
</feature>
<feature type="domain" description="ABC transmembrane type-1" evidence="9">
    <location>
        <begin position="543"/>
        <end position="756"/>
    </location>
</feature>
<evidence type="ECO:0000256" key="4">
    <source>
        <dbReference type="ARBA" id="ARBA00022692"/>
    </source>
</evidence>
<feature type="transmembrane region" description="Helical" evidence="7">
    <location>
        <begin position="735"/>
        <end position="757"/>
    </location>
</feature>
<protein>
    <submittedName>
        <fullName evidence="10">Multiple sugar-binding protein</fullName>
    </submittedName>
</protein>
<keyword evidence="6 7" id="KW-0472">Membrane</keyword>
<comment type="subcellular location">
    <subcellularLocation>
        <location evidence="1 7">Cell membrane</location>
        <topology evidence="1 7">Multi-pass membrane protein</topology>
    </subcellularLocation>
</comment>
<evidence type="ECO:0000259" key="9">
    <source>
        <dbReference type="PROSITE" id="PS50928"/>
    </source>
</evidence>
<dbReference type="SUPFAM" id="SSF161098">
    <property type="entry name" value="MetI-like"/>
    <property type="match status" value="1"/>
</dbReference>
<keyword evidence="5 7" id="KW-1133">Transmembrane helix</keyword>
<feature type="transmembrane region" description="Helical" evidence="7">
    <location>
        <begin position="539"/>
        <end position="565"/>
    </location>
</feature>
<dbReference type="GO" id="GO:0055085">
    <property type="term" value="P:transmembrane transport"/>
    <property type="evidence" value="ECO:0007669"/>
    <property type="project" value="InterPro"/>
</dbReference>
<evidence type="ECO:0000256" key="2">
    <source>
        <dbReference type="ARBA" id="ARBA00022448"/>
    </source>
</evidence>
<dbReference type="Gene3D" id="3.40.190.10">
    <property type="entry name" value="Periplasmic binding protein-like II"/>
    <property type="match status" value="2"/>
</dbReference>
<feature type="transmembrane region" description="Helical" evidence="7">
    <location>
        <begin position="630"/>
        <end position="652"/>
    </location>
</feature>
<dbReference type="InterPro" id="IPR035906">
    <property type="entry name" value="MetI-like_sf"/>
</dbReference>
<evidence type="ECO:0000256" key="8">
    <source>
        <dbReference type="SAM" id="SignalP"/>
    </source>
</evidence>
<dbReference type="GO" id="GO:0005886">
    <property type="term" value="C:plasma membrane"/>
    <property type="evidence" value="ECO:0007669"/>
    <property type="project" value="UniProtKB-SubCell"/>
</dbReference>
<dbReference type="Pfam" id="PF01547">
    <property type="entry name" value="SBP_bac_1"/>
    <property type="match status" value="1"/>
</dbReference>
<dbReference type="Pfam" id="PF00528">
    <property type="entry name" value="BPD_transp_1"/>
    <property type="match status" value="1"/>
</dbReference>
<dbReference type="Proteomes" id="UP000320386">
    <property type="component" value="Chromosome"/>
</dbReference>
<feature type="transmembrane region" description="Helical" evidence="7">
    <location>
        <begin position="442"/>
        <end position="461"/>
    </location>
</feature>
<name>A0A518BV63_9BACT</name>
<keyword evidence="4 7" id="KW-0812">Transmembrane</keyword>
<evidence type="ECO:0000313" key="10">
    <source>
        <dbReference type="EMBL" id="QDU70868.1"/>
    </source>
</evidence>
<reference evidence="10 11" key="1">
    <citation type="submission" date="2019-02" db="EMBL/GenBank/DDBJ databases">
        <title>Deep-cultivation of Planctomycetes and their phenomic and genomic characterization uncovers novel biology.</title>
        <authorList>
            <person name="Wiegand S."/>
            <person name="Jogler M."/>
            <person name="Boedeker C."/>
            <person name="Pinto D."/>
            <person name="Vollmers J."/>
            <person name="Rivas-Marin E."/>
            <person name="Kohn T."/>
            <person name="Peeters S.H."/>
            <person name="Heuer A."/>
            <person name="Rast P."/>
            <person name="Oberbeckmann S."/>
            <person name="Bunk B."/>
            <person name="Jeske O."/>
            <person name="Meyerdierks A."/>
            <person name="Storesund J.E."/>
            <person name="Kallscheuer N."/>
            <person name="Luecker S."/>
            <person name="Lage O.M."/>
            <person name="Pohl T."/>
            <person name="Merkel B.J."/>
            <person name="Hornburger P."/>
            <person name="Mueller R.-W."/>
            <person name="Bruemmer F."/>
            <person name="Labrenz M."/>
            <person name="Spormann A.M."/>
            <person name="Op den Camp H."/>
            <person name="Overmann J."/>
            <person name="Amann R."/>
            <person name="Jetten M.S.M."/>
            <person name="Mascher T."/>
            <person name="Medema M.H."/>
            <person name="Devos D.P."/>
            <person name="Kaster A.-K."/>
            <person name="Ovreas L."/>
            <person name="Rohde M."/>
            <person name="Galperin M.Y."/>
            <person name="Jogler C."/>
        </authorList>
    </citation>
    <scope>NUCLEOTIDE SEQUENCE [LARGE SCALE GENOMIC DNA]</scope>
    <source>
        <strain evidence="10 11">Pan265</strain>
    </source>
</reference>
<feature type="signal peptide" evidence="8">
    <location>
        <begin position="1"/>
        <end position="24"/>
    </location>
</feature>
<feature type="transmembrane region" description="Helical" evidence="7">
    <location>
        <begin position="577"/>
        <end position="596"/>
    </location>
</feature>
<dbReference type="InterPro" id="IPR000515">
    <property type="entry name" value="MetI-like"/>
</dbReference>
<proteinExistence type="inferred from homology"/>
<keyword evidence="2 7" id="KW-0813">Transport</keyword>